<gene>
    <name evidence="1" type="ORF">CWM47_29215</name>
</gene>
<name>A0A2K8ZCF2_9BACT</name>
<keyword evidence="2" id="KW-1185">Reference proteome</keyword>
<dbReference type="AlphaFoldDB" id="A0A2K8ZCF2"/>
<dbReference type="OrthoDB" id="797195at2"/>
<sequence length="94" mass="10286">MIAIGHLTESGLSPTDRHSVMLQEVPATLKLYLDGKIDQWFAKPDQTGVIFILNVTDVEEAKNLLEALPLGIAGMMEFDLIPVGPLSPLRMLIS</sequence>
<dbReference type="Proteomes" id="UP000232883">
    <property type="component" value="Chromosome"/>
</dbReference>
<dbReference type="EMBL" id="CP025096">
    <property type="protein sequence ID" value="AUD07542.1"/>
    <property type="molecule type" value="Genomic_DNA"/>
</dbReference>
<protein>
    <recommendedName>
        <fullName evidence="3">Muconolactone isomerase domain-containing protein</fullName>
    </recommendedName>
</protein>
<dbReference type="KEGG" id="spir:CWM47_29215"/>
<reference evidence="1 2" key="1">
    <citation type="submission" date="2017-11" db="EMBL/GenBank/DDBJ databases">
        <title>Taxonomic description and genome sequences of Spirosoma HA7 sp. nov., isolated from pollen microhabitat of Corylus avellana.</title>
        <authorList>
            <person name="Ambika Manirajan B."/>
            <person name="Suarez C."/>
            <person name="Ratering S."/>
            <person name="Geissler-Plaum R."/>
            <person name="Cardinale M."/>
            <person name="Sylvia S."/>
        </authorList>
    </citation>
    <scope>NUCLEOTIDE SEQUENCE [LARGE SCALE GENOMIC DNA]</scope>
    <source>
        <strain evidence="1 2">HA7</strain>
    </source>
</reference>
<proteinExistence type="predicted"/>
<evidence type="ECO:0000313" key="2">
    <source>
        <dbReference type="Proteomes" id="UP000232883"/>
    </source>
</evidence>
<dbReference type="Gene3D" id="3.30.70.1060">
    <property type="entry name" value="Dimeric alpha+beta barrel"/>
    <property type="match status" value="1"/>
</dbReference>
<evidence type="ECO:0000313" key="1">
    <source>
        <dbReference type="EMBL" id="AUD07542.1"/>
    </source>
</evidence>
<evidence type="ECO:0008006" key="3">
    <source>
        <dbReference type="Google" id="ProtNLM"/>
    </source>
</evidence>
<organism evidence="1 2">
    <name type="scientific">Spirosoma pollinicola</name>
    <dbReference type="NCBI Taxonomy" id="2057025"/>
    <lineage>
        <taxon>Bacteria</taxon>
        <taxon>Pseudomonadati</taxon>
        <taxon>Bacteroidota</taxon>
        <taxon>Cytophagia</taxon>
        <taxon>Cytophagales</taxon>
        <taxon>Cytophagaceae</taxon>
        <taxon>Spirosoma</taxon>
    </lineage>
</organism>
<accession>A0A2K8ZCF2</accession>